<keyword evidence="3" id="KW-0648">Protein biosynthesis</keyword>
<organism evidence="5">
    <name type="scientific">marine metagenome</name>
    <dbReference type="NCBI Taxonomy" id="408172"/>
    <lineage>
        <taxon>unclassified sequences</taxon>
        <taxon>metagenomes</taxon>
        <taxon>ecological metagenomes</taxon>
    </lineage>
</organism>
<dbReference type="EMBL" id="UINC01063711">
    <property type="protein sequence ID" value="SVB91630.1"/>
    <property type="molecule type" value="Genomic_DNA"/>
</dbReference>
<dbReference type="SUPFAM" id="SSF54713">
    <property type="entry name" value="Elongation factor Ts (EF-Ts), dimerisation domain"/>
    <property type="match status" value="1"/>
</dbReference>
<dbReference type="InterPro" id="IPR001816">
    <property type="entry name" value="Transl_elong_EFTs/EF1B"/>
</dbReference>
<keyword evidence="2" id="KW-0251">Elongation factor</keyword>
<dbReference type="PANTHER" id="PTHR11741:SF0">
    <property type="entry name" value="ELONGATION FACTOR TS, MITOCHONDRIAL"/>
    <property type="match status" value="1"/>
</dbReference>
<proteinExistence type="inferred from homology"/>
<dbReference type="PANTHER" id="PTHR11741">
    <property type="entry name" value="ELONGATION FACTOR TS"/>
    <property type="match status" value="1"/>
</dbReference>
<evidence type="ECO:0000256" key="2">
    <source>
        <dbReference type="ARBA" id="ARBA00022768"/>
    </source>
</evidence>
<dbReference type="PROSITE" id="PS01127">
    <property type="entry name" value="EF_TS_2"/>
    <property type="match status" value="1"/>
</dbReference>
<evidence type="ECO:0000259" key="4">
    <source>
        <dbReference type="Pfam" id="PF00889"/>
    </source>
</evidence>
<feature type="domain" description="Translation elongation factor EFTs/EF1B dimerisation" evidence="4">
    <location>
        <begin position="93"/>
        <end position="143"/>
    </location>
</feature>
<dbReference type="InterPro" id="IPR018101">
    <property type="entry name" value="Transl_elong_Ts_CS"/>
</dbReference>
<dbReference type="FunFam" id="1.10.8.10:FF:000001">
    <property type="entry name" value="Elongation factor Ts"/>
    <property type="match status" value="1"/>
</dbReference>
<evidence type="ECO:0000256" key="1">
    <source>
        <dbReference type="ARBA" id="ARBA00005532"/>
    </source>
</evidence>
<evidence type="ECO:0000256" key="3">
    <source>
        <dbReference type="ARBA" id="ARBA00022917"/>
    </source>
</evidence>
<evidence type="ECO:0000313" key="5">
    <source>
        <dbReference type="EMBL" id="SVB91630.1"/>
    </source>
</evidence>
<dbReference type="GO" id="GO:0003746">
    <property type="term" value="F:translation elongation factor activity"/>
    <property type="evidence" value="ECO:0007669"/>
    <property type="project" value="UniProtKB-KW"/>
</dbReference>
<dbReference type="PROSITE" id="PS01126">
    <property type="entry name" value="EF_TS_1"/>
    <property type="match status" value="1"/>
</dbReference>
<dbReference type="AlphaFoldDB" id="A0A382HWF0"/>
<dbReference type="Gene3D" id="1.10.8.10">
    <property type="entry name" value="DNA helicase RuvA subunit, C-terminal domain"/>
    <property type="match status" value="1"/>
</dbReference>
<protein>
    <recommendedName>
        <fullName evidence="4">Translation elongation factor EFTs/EF1B dimerisation domain-containing protein</fullName>
    </recommendedName>
</protein>
<reference evidence="5" key="1">
    <citation type="submission" date="2018-05" db="EMBL/GenBank/DDBJ databases">
        <authorList>
            <person name="Lanie J.A."/>
            <person name="Ng W.-L."/>
            <person name="Kazmierczak K.M."/>
            <person name="Andrzejewski T.M."/>
            <person name="Davidsen T.M."/>
            <person name="Wayne K.J."/>
            <person name="Tettelin H."/>
            <person name="Glass J.I."/>
            <person name="Rusch D."/>
            <person name="Podicherti R."/>
            <person name="Tsui H.-C.T."/>
            <person name="Winkler M.E."/>
        </authorList>
    </citation>
    <scope>NUCLEOTIDE SEQUENCE</scope>
</reference>
<dbReference type="InterPro" id="IPR014039">
    <property type="entry name" value="Transl_elong_EFTs/EF1B_dimer"/>
</dbReference>
<gene>
    <name evidence="5" type="ORF">METZ01_LOCUS244484</name>
</gene>
<name>A0A382HWF0_9ZZZZ</name>
<dbReference type="HAMAP" id="MF_00050">
    <property type="entry name" value="EF_Ts"/>
    <property type="match status" value="1"/>
</dbReference>
<dbReference type="NCBIfam" id="TIGR00116">
    <property type="entry name" value="tsf"/>
    <property type="match status" value="1"/>
</dbReference>
<sequence>MAVSAANVKQLRDKTGAGMMDCKRALEESGGDIDKAISYLREQGMLAASKKSSREAKEGLIHTYLHQGSRIGAMVELNCETDFVARNDAFQGLARDIAMQVAAAKPITVNRDQVSTELIEKEKEIYSNQAKNEGKPEHVVDRI</sequence>
<dbReference type="SUPFAM" id="SSF46934">
    <property type="entry name" value="UBA-like"/>
    <property type="match status" value="1"/>
</dbReference>
<dbReference type="InterPro" id="IPR009060">
    <property type="entry name" value="UBA-like_sf"/>
</dbReference>
<accession>A0A382HWF0</accession>
<dbReference type="InterPro" id="IPR036402">
    <property type="entry name" value="EF-Ts_dimer_sf"/>
</dbReference>
<dbReference type="CDD" id="cd14275">
    <property type="entry name" value="UBA_EF-Ts"/>
    <property type="match status" value="1"/>
</dbReference>
<dbReference type="Gene3D" id="3.30.479.20">
    <property type="entry name" value="Elongation factor Ts, dimerisation domain"/>
    <property type="match status" value="1"/>
</dbReference>
<feature type="non-terminal residue" evidence="5">
    <location>
        <position position="143"/>
    </location>
</feature>
<comment type="similarity">
    <text evidence="1">Belongs to the EF-Ts family.</text>
</comment>
<dbReference type="Pfam" id="PF00889">
    <property type="entry name" value="EF_TS"/>
    <property type="match status" value="1"/>
</dbReference>